<dbReference type="Pfam" id="PF13579">
    <property type="entry name" value="Glyco_trans_4_4"/>
    <property type="match status" value="1"/>
</dbReference>
<dbReference type="Proteomes" id="UP000601597">
    <property type="component" value="Unassembled WGS sequence"/>
</dbReference>
<proteinExistence type="predicted"/>
<evidence type="ECO:0000313" key="2">
    <source>
        <dbReference type="EMBL" id="GGY76484.1"/>
    </source>
</evidence>
<dbReference type="EMBL" id="BMXV01000005">
    <property type="protein sequence ID" value="GGY76484.1"/>
    <property type="molecule type" value="Genomic_DNA"/>
</dbReference>
<dbReference type="Gene3D" id="3.40.50.2000">
    <property type="entry name" value="Glycogen Phosphorylase B"/>
    <property type="match status" value="1"/>
</dbReference>
<evidence type="ECO:0000313" key="3">
    <source>
        <dbReference type="Proteomes" id="UP000601597"/>
    </source>
</evidence>
<keyword evidence="3" id="KW-1185">Reference proteome</keyword>
<dbReference type="InterPro" id="IPR028098">
    <property type="entry name" value="Glyco_trans_4-like_N"/>
</dbReference>
<sequence length="395" mass="44632">MLMTVSHSGRRDLVIINRSFWPSYPVIGEALLRLAEGLADTCRVSVILQDRDDIRRQLAEKHRGKGVEFFPGKGWSDSSSRVYIRALDAVFFMCWVVFCLLRARPKTVYVSTDPPVLVPFVVMIYARIFRARYVYHLQDIHPEAANIAVRVHPQIYRLLFWMDRITMRRASVLITITDEMAEEIRHRSGTRAPIHILCNPAVSFDGVVPVEEKIRGFSFCGNAGRLQRIPLLLDAIRKYLDAGGAMQFAFAGGGYFSPRLSDLANQYEQVTYLGVVSAKEAAQLNCDYEWALLPIVDEVTRFAFPSKSSSYVFSGAAVLAVCGEQTSVAQWVEKYGLGKVVKPQVDALAEAFWQIEKEDAPASSYTEDRSTLMDELRFERFVQRLKDIVPLQAGS</sequence>
<protein>
    <recommendedName>
        <fullName evidence="1">Glycosyltransferase subfamily 4-like N-terminal domain-containing protein</fullName>
    </recommendedName>
</protein>
<comment type="caution">
    <text evidence="2">The sequence shown here is derived from an EMBL/GenBank/DDBJ whole genome shotgun (WGS) entry which is preliminary data.</text>
</comment>
<gene>
    <name evidence="2" type="ORF">GCM10007071_24980</name>
</gene>
<name>A0ABQ3B2D3_9GAMM</name>
<accession>A0ABQ3B2D3</accession>
<evidence type="ECO:0000259" key="1">
    <source>
        <dbReference type="Pfam" id="PF13579"/>
    </source>
</evidence>
<dbReference type="SUPFAM" id="SSF53756">
    <property type="entry name" value="UDP-Glycosyltransferase/glycogen phosphorylase"/>
    <property type="match status" value="1"/>
</dbReference>
<reference evidence="3" key="1">
    <citation type="journal article" date="2019" name="Int. J. Syst. Evol. Microbiol.">
        <title>The Global Catalogue of Microorganisms (GCM) 10K type strain sequencing project: providing services to taxonomists for standard genome sequencing and annotation.</title>
        <authorList>
            <consortium name="The Broad Institute Genomics Platform"/>
            <consortium name="The Broad Institute Genome Sequencing Center for Infectious Disease"/>
            <person name="Wu L."/>
            <person name="Ma J."/>
        </authorList>
    </citation>
    <scope>NUCLEOTIDE SEQUENCE [LARGE SCALE GENOMIC DNA]</scope>
    <source>
        <strain evidence="3">KCTC 22280</strain>
    </source>
</reference>
<organism evidence="2 3">
    <name type="scientific">Marinobacter zhanjiangensis</name>
    <dbReference type="NCBI Taxonomy" id="578215"/>
    <lineage>
        <taxon>Bacteria</taxon>
        <taxon>Pseudomonadati</taxon>
        <taxon>Pseudomonadota</taxon>
        <taxon>Gammaproteobacteria</taxon>
        <taxon>Pseudomonadales</taxon>
        <taxon>Marinobacteraceae</taxon>
        <taxon>Marinobacter</taxon>
    </lineage>
</organism>
<feature type="domain" description="Glycosyltransferase subfamily 4-like N-terminal" evidence="1">
    <location>
        <begin position="28"/>
        <end position="199"/>
    </location>
</feature>